<evidence type="ECO:0000256" key="1">
    <source>
        <dbReference type="SAM" id="Coils"/>
    </source>
</evidence>
<protein>
    <submittedName>
        <fullName evidence="2">Uncharacterized protein</fullName>
    </submittedName>
</protein>
<reference evidence="2" key="1">
    <citation type="submission" date="2019-08" db="EMBL/GenBank/DDBJ databases">
        <authorList>
            <person name="Kucharzyk K."/>
            <person name="Murdoch R.W."/>
            <person name="Higgins S."/>
            <person name="Loffler F."/>
        </authorList>
    </citation>
    <scope>NUCLEOTIDE SEQUENCE</scope>
</reference>
<organism evidence="2">
    <name type="scientific">bioreactor metagenome</name>
    <dbReference type="NCBI Taxonomy" id="1076179"/>
    <lineage>
        <taxon>unclassified sequences</taxon>
        <taxon>metagenomes</taxon>
        <taxon>ecological metagenomes</taxon>
    </lineage>
</organism>
<dbReference type="AlphaFoldDB" id="A0A645EU65"/>
<dbReference type="EMBL" id="VSSQ01051477">
    <property type="protein sequence ID" value="MPN05575.1"/>
    <property type="molecule type" value="Genomic_DNA"/>
</dbReference>
<accession>A0A645EU65</accession>
<sequence length="214" mass="25031">MTSYEIKIRIQKANEKIQKKTATITKKETWISSGKKDEYEIKWLQEDISRLTREIAETQKTVEKYEKQLAGELERERVLLTEIPESMKQMQIELVERWNGYDFERRASLKAEYDELGYKEFIKKNKHTGYEFMRLSNLEIIENNEKSAKALIIDLFYRIRHITGEVTDWTGIRFSGGALNGIVTGKEGRAKVESILAGGYNIQRLHVRVLVHSV</sequence>
<name>A0A645EU65_9ZZZZ</name>
<proteinExistence type="predicted"/>
<comment type="caution">
    <text evidence="2">The sequence shown here is derived from an EMBL/GenBank/DDBJ whole genome shotgun (WGS) entry which is preliminary data.</text>
</comment>
<evidence type="ECO:0000313" key="2">
    <source>
        <dbReference type="EMBL" id="MPN05575.1"/>
    </source>
</evidence>
<keyword evidence="1" id="KW-0175">Coiled coil</keyword>
<gene>
    <name evidence="2" type="ORF">SDC9_152826</name>
</gene>
<feature type="coiled-coil region" evidence="1">
    <location>
        <begin position="41"/>
        <end position="75"/>
    </location>
</feature>